<dbReference type="PATRIC" id="fig|1245471.3.peg.2667"/>
<dbReference type="GO" id="GO:0043565">
    <property type="term" value="F:sequence-specific DNA binding"/>
    <property type="evidence" value="ECO:0007669"/>
    <property type="project" value="InterPro"/>
</dbReference>
<dbReference type="eggNOG" id="COG1522">
    <property type="taxonomic scope" value="Bacteria"/>
</dbReference>
<dbReference type="OrthoDB" id="8590699at2"/>
<dbReference type="AlphaFoldDB" id="S6AR73"/>
<evidence type="ECO:0000256" key="3">
    <source>
        <dbReference type="ARBA" id="ARBA00023163"/>
    </source>
</evidence>
<evidence type="ECO:0000313" key="5">
    <source>
        <dbReference type="EMBL" id="BAN48368.1"/>
    </source>
</evidence>
<keyword evidence="1" id="KW-0805">Transcription regulation</keyword>
<gene>
    <name evidence="5" type="ORF">PCA10_26360</name>
</gene>
<dbReference type="PANTHER" id="PTHR30154:SF34">
    <property type="entry name" value="TRANSCRIPTIONAL REGULATOR AZLB"/>
    <property type="match status" value="1"/>
</dbReference>
<evidence type="ECO:0000259" key="4">
    <source>
        <dbReference type="PROSITE" id="PS50956"/>
    </source>
</evidence>
<evidence type="ECO:0000256" key="2">
    <source>
        <dbReference type="ARBA" id="ARBA00023125"/>
    </source>
</evidence>
<dbReference type="PANTHER" id="PTHR30154">
    <property type="entry name" value="LEUCINE-RESPONSIVE REGULATORY PROTEIN"/>
    <property type="match status" value="1"/>
</dbReference>
<keyword evidence="6" id="KW-1185">Reference proteome</keyword>
<dbReference type="InterPro" id="IPR019887">
    <property type="entry name" value="Tscrpt_reg_AsnC/Lrp_C"/>
</dbReference>
<dbReference type="PROSITE" id="PS50956">
    <property type="entry name" value="HTH_ASNC_2"/>
    <property type="match status" value="1"/>
</dbReference>
<dbReference type="SMART" id="SM00344">
    <property type="entry name" value="HTH_ASNC"/>
    <property type="match status" value="1"/>
</dbReference>
<dbReference type="Gene3D" id="3.30.70.920">
    <property type="match status" value="1"/>
</dbReference>
<evidence type="ECO:0000313" key="6">
    <source>
        <dbReference type="Proteomes" id="UP000015503"/>
    </source>
</evidence>
<dbReference type="InterPro" id="IPR019888">
    <property type="entry name" value="Tscrpt_reg_AsnC-like"/>
</dbReference>
<dbReference type="InterPro" id="IPR011008">
    <property type="entry name" value="Dimeric_a/b-barrel"/>
</dbReference>
<protein>
    <submittedName>
        <fullName evidence="5">Putative AsnC family transcriptional regulator</fullName>
    </submittedName>
</protein>
<reference evidence="5 6" key="1">
    <citation type="journal article" date="2013" name="Genome Announc.">
        <title>Complete Genome Sequence of the Carbazole Degrader Pseudomonas resinovorans Strain CA10 (NBRC 106553).</title>
        <authorList>
            <person name="Shintani M."/>
            <person name="Hosoyama A."/>
            <person name="Ohji S."/>
            <person name="Tsuchikane K."/>
            <person name="Takarada H."/>
            <person name="Yamazoe A."/>
            <person name="Fujita N."/>
            <person name="Nojiri H."/>
        </authorList>
    </citation>
    <scope>NUCLEOTIDE SEQUENCE [LARGE SCALE GENOMIC DNA]</scope>
    <source>
        <strain evidence="5 6">NBRC 106553</strain>
    </source>
</reference>
<dbReference type="KEGG" id="pre:PCA10_26360"/>
<dbReference type="Pfam" id="PF01037">
    <property type="entry name" value="AsnC_trans_reg"/>
    <property type="match status" value="1"/>
</dbReference>
<dbReference type="SUPFAM" id="SSF54909">
    <property type="entry name" value="Dimeric alpha+beta barrel"/>
    <property type="match status" value="1"/>
</dbReference>
<dbReference type="InterPro" id="IPR011991">
    <property type="entry name" value="ArsR-like_HTH"/>
</dbReference>
<keyword evidence="3" id="KW-0804">Transcription</keyword>
<dbReference type="InterPro" id="IPR000485">
    <property type="entry name" value="AsnC-type_HTH_dom"/>
</dbReference>
<dbReference type="PRINTS" id="PR00033">
    <property type="entry name" value="HTHASNC"/>
</dbReference>
<dbReference type="SUPFAM" id="SSF46785">
    <property type="entry name" value="Winged helix' DNA-binding domain"/>
    <property type="match status" value="1"/>
</dbReference>
<dbReference type="GO" id="GO:0005829">
    <property type="term" value="C:cytosol"/>
    <property type="evidence" value="ECO:0007669"/>
    <property type="project" value="TreeGrafter"/>
</dbReference>
<proteinExistence type="predicted"/>
<dbReference type="EMBL" id="AP013068">
    <property type="protein sequence ID" value="BAN48368.1"/>
    <property type="molecule type" value="Genomic_DNA"/>
</dbReference>
<dbReference type="HOGENOM" id="CLU_091233_5_2_6"/>
<dbReference type="Gene3D" id="1.10.10.10">
    <property type="entry name" value="Winged helix-like DNA-binding domain superfamily/Winged helix DNA-binding domain"/>
    <property type="match status" value="1"/>
</dbReference>
<accession>S6AR73</accession>
<keyword evidence="2" id="KW-0238">DNA-binding</keyword>
<dbReference type="InterPro" id="IPR036388">
    <property type="entry name" value="WH-like_DNA-bd_sf"/>
</dbReference>
<dbReference type="RefSeq" id="WP_016492562.1">
    <property type="nucleotide sequence ID" value="NC_021499.1"/>
</dbReference>
<sequence>MPNSILDPLDYEIVRELQEDGRRAFREVARNLSVPEATVRTRVKRLQDQGILQILAFTNPSKLGQAKLALFFVSVAPQDHDRVVDTLGRWSEVSYLSTTLGSADVCVQVLCRDDESLWALQQKVRSLPGVEEVRVMQEVKVHKIRFTIPTVQSTEE</sequence>
<dbReference type="GO" id="GO:0006355">
    <property type="term" value="P:regulation of DNA-templated transcription"/>
    <property type="evidence" value="ECO:0007669"/>
    <property type="project" value="UniProtKB-ARBA"/>
</dbReference>
<dbReference type="Pfam" id="PF13404">
    <property type="entry name" value="HTH_AsnC-type"/>
    <property type="match status" value="1"/>
</dbReference>
<dbReference type="Proteomes" id="UP000015503">
    <property type="component" value="Chromosome"/>
</dbReference>
<organism evidence="5 6">
    <name type="scientific">Metapseudomonas resinovorans NBRC 106553</name>
    <dbReference type="NCBI Taxonomy" id="1245471"/>
    <lineage>
        <taxon>Bacteria</taxon>
        <taxon>Pseudomonadati</taxon>
        <taxon>Pseudomonadota</taxon>
        <taxon>Gammaproteobacteria</taxon>
        <taxon>Pseudomonadales</taxon>
        <taxon>Pseudomonadaceae</taxon>
        <taxon>Metapseudomonas</taxon>
    </lineage>
</organism>
<dbReference type="GO" id="GO:0043200">
    <property type="term" value="P:response to amino acid"/>
    <property type="evidence" value="ECO:0007669"/>
    <property type="project" value="TreeGrafter"/>
</dbReference>
<name>S6AR73_METRE</name>
<dbReference type="InterPro" id="IPR036390">
    <property type="entry name" value="WH_DNA-bd_sf"/>
</dbReference>
<evidence type="ECO:0000256" key="1">
    <source>
        <dbReference type="ARBA" id="ARBA00023015"/>
    </source>
</evidence>
<dbReference type="CDD" id="cd00090">
    <property type="entry name" value="HTH_ARSR"/>
    <property type="match status" value="1"/>
</dbReference>
<feature type="domain" description="HTH asnC-type" evidence="4">
    <location>
        <begin position="6"/>
        <end position="66"/>
    </location>
</feature>
<dbReference type="STRING" id="1245471.PCA10_26360"/>